<proteinExistence type="predicted"/>
<sequence length="140" mass="15729">MDADLFSDVITWRYVEHSIHRPWLYVAAVEKNQDFDLRPMLMIGDVNLLQSLLSDQGSGLQVESILLVTPDHMNRSGRWMMEPLVSIDKVVAPDAVAYVYSVESGRAYIEGDPEVSTRTDAQRVGIFTPDMLSQCVPNSV</sequence>
<keyword evidence="2" id="KW-1185">Reference proteome</keyword>
<organism evidence="1 2">
    <name type="scientific">Pseudomonas shahriarae</name>
    <dbReference type="NCBI Taxonomy" id="2745512"/>
    <lineage>
        <taxon>Bacteria</taxon>
        <taxon>Pseudomonadati</taxon>
        <taxon>Pseudomonadota</taxon>
        <taxon>Gammaproteobacteria</taxon>
        <taxon>Pseudomonadales</taxon>
        <taxon>Pseudomonadaceae</taxon>
        <taxon>Pseudomonas</taxon>
    </lineage>
</organism>
<evidence type="ECO:0000313" key="1">
    <source>
        <dbReference type="EMBL" id="MDD1009666.1"/>
    </source>
</evidence>
<dbReference type="AlphaFoldDB" id="A0A9X4C448"/>
<reference evidence="1 2" key="1">
    <citation type="submission" date="2022-05" db="EMBL/GenBank/DDBJ databases">
        <title>Novel Pseudomonas spp. Isolated from a Rainbow Trout Aquaculture Facility.</title>
        <authorList>
            <person name="Testerman T."/>
            <person name="Graf J."/>
        </authorList>
    </citation>
    <scope>NUCLEOTIDE SEQUENCE [LARGE SCALE GENOMIC DNA]</scope>
    <source>
        <strain evidence="1 2">ID1042</strain>
    </source>
</reference>
<dbReference type="Proteomes" id="UP001148185">
    <property type="component" value="Unassembled WGS sequence"/>
</dbReference>
<gene>
    <name evidence="1" type="ORF">M5G27_19490</name>
</gene>
<evidence type="ECO:0000313" key="2">
    <source>
        <dbReference type="Proteomes" id="UP001148185"/>
    </source>
</evidence>
<protein>
    <submittedName>
        <fullName evidence="1">Uncharacterized protein</fullName>
    </submittedName>
</protein>
<comment type="caution">
    <text evidence="1">The sequence shown here is derived from an EMBL/GenBank/DDBJ whole genome shotgun (WGS) entry which is preliminary data.</text>
</comment>
<dbReference type="EMBL" id="JAMDHA010000022">
    <property type="protein sequence ID" value="MDD1009666.1"/>
    <property type="molecule type" value="Genomic_DNA"/>
</dbReference>
<dbReference type="RefSeq" id="WP_150631374.1">
    <property type="nucleotide sequence ID" value="NZ_JAMDHA010000022.1"/>
</dbReference>
<name>A0A9X4C448_9PSED</name>
<accession>A0A9X4C448</accession>